<dbReference type="GO" id="GO:0005737">
    <property type="term" value="C:cytoplasm"/>
    <property type="evidence" value="ECO:0007669"/>
    <property type="project" value="UniProtKB-SubCell"/>
</dbReference>
<dbReference type="InterPro" id="IPR036388">
    <property type="entry name" value="WH-like_DNA-bd_sf"/>
</dbReference>
<dbReference type="AlphaFoldDB" id="A0A8I0LFG7"/>
<organism evidence="7 8">
    <name type="scientific">Corynebacterium gallinarum</name>
    <dbReference type="NCBI Taxonomy" id="2762214"/>
    <lineage>
        <taxon>Bacteria</taxon>
        <taxon>Bacillati</taxon>
        <taxon>Actinomycetota</taxon>
        <taxon>Actinomycetes</taxon>
        <taxon>Mycobacteriales</taxon>
        <taxon>Corynebacteriaceae</taxon>
        <taxon>Corynebacterium</taxon>
    </lineage>
</organism>
<dbReference type="InterPro" id="IPR055166">
    <property type="entry name" value="Transc_reg_Sar_Rot_HTH"/>
</dbReference>
<evidence type="ECO:0000256" key="4">
    <source>
        <dbReference type="ARBA" id="ARBA00023125"/>
    </source>
</evidence>
<dbReference type="PROSITE" id="PS50995">
    <property type="entry name" value="HTH_MARR_2"/>
    <property type="match status" value="1"/>
</dbReference>
<evidence type="ECO:0000313" key="7">
    <source>
        <dbReference type="EMBL" id="MBD8029719.1"/>
    </source>
</evidence>
<dbReference type="SMART" id="SM00347">
    <property type="entry name" value="HTH_MARR"/>
    <property type="match status" value="1"/>
</dbReference>
<keyword evidence="4" id="KW-0238">DNA-binding</keyword>
<dbReference type="PANTHER" id="PTHR33164:SF5">
    <property type="entry name" value="ORGANIC HYDROPEROXIDE RESISTANCE TRANSCRIPTIONAL REGULATOR"/>
    <property type="match status" value="1"/>
</dbReference>
<dbReference type="Proteomes" id="UP000650224">
    <property type="component" value="Unassembled WGS sequence"/>
</dbReference>
<name>A0A8I0LFG7_9CORY</name>
<keyword evidence="5" id="KW-0804">Transcription</keyword>
<protein>
    <submittedName>
        <fullName evidence="7">MarR family transcriptional regulator</fullName>
    </submittedName>
</protein>
<comment type="subcellular location">
    <subcellularLocation>
        <location evidence="1">Cytoplasm</location>
    </subcellularLocation>
</comment>
<dbReference type="PRINTS" id="PR00598">
    <property type="entry name" value="HTHMARR"/>
</dbReference>
<dbReference type="InterPro" id="IPR000835">
    <property type="entry name" value="HTH_MarR-typ"/>
</dbReference>
<keyword evidence="8" id="KW-1185">Reference proteome</keyword>
<dbReference type="EMBL" id="JACSPR010000003">
    <property type="protein sequence ID" value="MBD8029719.1"/>
    <property type="molecule type" value="Genomic_DNA"/>
</dbReference>
<accession>A0A8I0LFG7</accession>
<dbReference type="GO" id="GO:0006950">
    <property type="term" value="P:response to stress"/>
    <property type="evidence" value="ECO:0007669"/>
    <property type="project" value="TreeGrafter"/>
</dbReference>
<gene>
    <name evidence="7" type="ORF">H9627_05155</name>
</gene>
<dbReference type="RefSeq" id="WP_191732953.1">
    <property type="nucleotide sequence ID" value="NZ_JACSPR010000003.1"/>
</dbReference>
<comment type="caution">
    <text evidence="7">The sequence shown here is derived from an EMBL/GenBank/DDBJ whole genome shotgun (WGS) entry which is preliminary data.</text>
</comment>
<dbReference type="PANTHER" id="PTHR33164">
    <property type="entry name" value="TRANSCRIPTIONAL REGULATOR, MARR FAMILY"/>
    <property type="match status" value="1"/>
</dbReference>
<keyword evidence="2" id="KW-0963">Cytoplasm</keyword>
<dbReference type="Gene3D" id="1.10.10.10">
    <property type="entry name" value="Winged helix-like DNA-binding domain superfamily/Winged helix DNA-binding domain"/>
    <property type="match status" value="1"/>
</dbReference>
<reference evidence="7 8" key="1">
    <citation type="submission" date="2020-08" db="EMBL/GenBank/DDBJ databases">
        <title>A Genomic Blueprint of the Chicken Gut Microbiome.</title>
        <authorList>
            <person name="Gilroy R."/>
            <person name="Ravi A."/>
            <person name="Getino M."/>
            <person name="Pursley I."/>
            <person name="Horton D.L."/>
            <person name="Alikhan N.-F."/>
            <person name="Baker D."/>
            <person name="Gharbi K."/>
            <person name="Hall N."/>
            <person name="Watson M."/>
            <person name="Adriaenssens E.M."/>
            <person name="Foster-Nyarko E."/>
            <person name="Jarju S."/>
            <person name="Secka A."/>
            <person name="Antonio M."/>
            <person name="Oren A."/>
            <person name="Chaudhuri R."/>
            <person name="La Ragione R.M."/>
            <person name="Hildebrand F."/>
            <person name="Pallen M.J."/>
        </authorList>
    </citation>
    <scope>NUCLEOTIDE SEQUENCE [LARGE SCALE GENOMIC DNA]</scope>
    <source>
        <strain evidence="7 8">Sa1YVA5</strain>
    </source>
</reference>
<evidence type="ECO:0000259" key="6">
    <source>
        <dbReference type="PROSITE" id="PS50995"/>
    </source>
</evidence>
<dbReference type="GO" id="GO:0003700">
    <property type="term" value="F:DNA-binding transcription factor activity"/>
    <property type="evidence" value="ECO:0007669"/>
    <property type="project" value="InterPro"/>
</dbReference>
<dbReference type="GO" id="GO:0003677">
    <property type="term" value="F:DNA binding"/>
    <property type="evidence" value="ECO:0007669"/>
    <property type="project" value="UniProtKB-KW"/>
</dbReference>
<keyword evidence="3" id="KW-0805">Transcription regulation</keyword>
<feature type="domain" description="HTH marR-type" evidence="6">
    <location>
        <begin position="10"/>
        <end position="146"/>
    </location>
</feature>
<proteinExistence type="predicted"/>
<evidence type="ECO:0000256" key="3">
    <source>
        <dbReference type="ARBA" id="ARBA00023015"/>
    </source>
</evidence>
<evidence type="ECO:0000256" key="1">
    <source>
        <dbReference type="ARBA" id="ARBA00004496"/>
    </source>
</evidence>
<evidence type="ECO:0000256" key="2">
    <source>
        <dbReference type="ARBA" id="ARBA00022490"/>
    </source>
</evidence>
<evidence type="ECO:0000313" key="8">
    <source>
        <dbReference type="Proteomes" id="UP000650224"/>
    </source>
</evidence>
<sequence>MDSHPELSLDNQLCFSLYRASRAVTRAYQPLLNDLGLTYPQYITMLTLWEHDRPRGMHELVRELGLDSGTLTPVCRRLEQAGLLTRQRDTVDERRLIITLTDQGRALRTQAAEIPTKIACMYKDSGIDPILLKQELDNLSALLVGD</sequence>
<dbReference type="FunFam" id="1.10.10.10:FF:000163">
    <property type="entry name" value="MarR family transcriptional regulator"/>
    <property type="match status" value="1"/>
</dbReference>
<evidence type="ECO:0000256" key="5">
    <source>
        <dbReference type="ARBA" id="ARBA00023163"/>
    </source>
</evidence>
<dbReference type="InterPro" id="IPR039422">
    <property type="entry name" value="MarR/SlyA-like"/>
</dbReference>
<dbReference type="InterPro" id="IPR036390">
    <property type="entry name" value="WH_DNA-bd_sf"/>
</dbReference>
<dbReference type="Pfam" id="PF22381">
    <property type="entry name" value="Staph_reg_Sar_Rot"/>
    <property type="match status" value="1"/>
</dbReference>
<dbReference type="SUPFAM" id="SSF46785">
    <property type="entry name" value="Winged helix' DNA-binding domain"/>
    <property type="match status" value="1"/>
</dbReference>